<evidence type="ECO:0000256" key="3">
    <source>
        <dbReference type="ARBA" id="ARBA00022801"/>
    </source>
</evidence>
<comment type="caution">
    <text evidence="6">The sequence shown here is derived from an EMBL/GenBank/DDBJ whole genome shotgun (WGS) entry which is preliminary data.</text>
</comment>
<dbReference type="EMBL" id="DTHB01000043">
    <property type="protein sequence ID" value="HGB14804.1"/>
    <property type="molecule type" value="Genomic_DNA"/>
</dbReference>
<evidence type="ECO:0000256" key="1">
    <source>
        <dbReference type="ARBA" id="ARBA00009275"/>
    </source>
</evidence>
<reference evidence="6" key="1">
    <citation type="journal article" date="2020" name="mSystems">
        <title>Genome- and Community-Level Interaction Insights into Carbon Utilization and Element Cycling Functions of Hydrothermarchaeota in Hydrothermal Sediment.</title>
        <authorList>
            <person name="Zhou Z."/>
            <person name="Liu Y."/>
            <person name="Xu W."/>
            <person name="Pan J."/>
            <person name="Luo Z.H."/>
            <person name="Li M."/>
        </authorList>
    </citation>
    <scope>NUCLEOTIDE SEQUENCE [LARGE SCALE GENOMIC DNA]</scope>
    <source>
        <strain evidence="6">SpSt-776</strain>
    </source>
</reference>
<dbReference type="CDD" id="cd01310">
    <property type="entry name" value="TatD_DNAse"/>
    <property type="match status" value="1"/>
</dbReference>
<proteinExistence type="inferred from homology"/>
<feature type="binding site" evidence="4">
    <location>
        <position position="141"/>
    </location>
    <ligand>
        <name>a divalent metal cation</name>
        <dbReference type="ChEBI" id="CHEBI:60240"/>
        <label>2</label>
    </ligand>
</feature>
<dbReference type="PANTHER" id="PTHR46124:SF2">
    <property type="entry name" value="D-AMINOACYL-TRNA DEACYLASE"/>
    <property type="match status" value="1"/>
</dbReference>
<dbReference type="InterPro" id="IPR018228">
    <property type="entry name" value="DNase_TatD-rel_CS"/>
</dbReference>
<feature type="region of interest" description="Disordered" evidence="5">
    <location>
        <begin position="269"/>
        <end position="288"/>
    </location>
</feature>
<dbReference type="PROSITE" id="PS01091">
    <property type="entry name" value="TATD_3"/>
    <property type="match status" value="1"/>
</dbReference>
<dbReference type="GO" id="GO:0004536">
    <property type="term" value="F:DNA nuclease activity"/>
    <property type="evidence" value="ECO:0007669"/>
    <property type="project" value="InterPro"/>
</dbReference>
<dbReference type="Pfam" id="PF01026">
    <property type="entry name" value="TatD_DNase"/>
    <property type="match status" value="1"/>
</dbReference>
<evidence type="ECO:0000256" key="5">
    <source>
        <dbReference type="SAM" id="MobiDB-lite"/>
    </source>
</evidence>
<evidence type="ECO:0000313" key="6">
    <source>
        <dbReference type="EMBL" id="HGB14804.1"/>
    </source>
</evidence>
<dbReference type="NCBIfam" id="TIGR00010">
    <property type="entry name" value="YchF/TatD family DNA exonuclease"/>
    <property type="match status" value="1"/>
</dbReference>
<comment type="similarity">
    <text evidence="1">Belongs to the metallo-dependent hydrolases superfamily. TatD-type hydrolase family.</text>
</comment>
<feature type="binding site" evidence="4">
    <location>
        <position position="166"/>
    </location>
    <ligand>
        <name>a divalent metal cation</name>
        <dbReference type="ChEBI" id="CHEBI:60240"/>
        <label>2</label>
    </ligand>
</feature>
<dbReference type="Gene3D" id="3.20.20.140">
    <property type="entry name" value="Metal-dependent hydrolases"/>
    <property type="match status" value="1"/>
</dbReference>
<feature type="compositionally biased region" description="Gly residues" evidence="5">
    <location>
        <begin position="279"/>
        <end position="288"/>
    </location>
</feature>
<gene>
    <name evidence="6" type="ORF">ENV62_06170</name>
</gene>
<accession>A0A7C3SJ25</accession>
<dbReference type="FunFam" id="3.20.20.140:FF:000005">
    <property type="entry name" value="TatD family hydrolase"/>
    <property type="match status" value="1"/>
</dbReference>
<keyword evidence="2 4" id="KW-0479">Metal-binding</keyword>
<dbReference type="InterPro" id="IPR001130">
    <property type="entry name" value="TatD-like"/>
</dbReference>
<dbReference type="GO" id="GO:0046872">
    <property type="term" value="F:metal ion binding"/>
    <property type="evidence" value="ECO:0007669"/>
    <property type="project" value="UniProtKB-KW"/>
</dbReference>
<dbReference type="AlphaFoldDB" id="A0A7C3SJ25"/>
<feature type="binding site" evidence="4">
    <location>
        <position position="105"/>
    </location>
    <ligand>
        <name>a divalent metal cation</name>
        <dbReference type="ChEBI" id="CHEBI:60240"/>
        <label>1</label>
    </ligand>
</feature>
<dbReference type="InterPro" id="IPR032466">
    <property type="entry name" value="Metal_Hydrolase"/>
</dbReference>
<sequence length="288" mass="32185">MTLLQNSGKGAFCRLADAHAHLDEPEMLPDQDAVVARARDHGIRLIINVGISLPNCRQVLNTAEKYPEVFATLGVHPHGVKALRYEDLEYLSALAAHPKVLAVGEIGLDFYRRRSPEEMQKYWFRELLEWAVALKKIVVIHTREAMADTLKILREFRPRLAGGVMHCFGGSLQEALAFLDLGFYLSFSGVITYPKAEPLRQVAKNLPLDRLLVETDCPYLAPQPWRGKRNEPAYLVATAETLARVHGLPLEELARRTWQNTLQAFGLTGWRPENKEQGEGGATPGQGG</sequence>
<protein>
    <submittedName>
        <fullName evidence="6">TatD family deoxyribonuclease</fullName>
    </submittedName>
</protein>
<feature type="binding site" evidence="4">
    <location>
        <position position="216"/>
    </location>
    <ligand>
        <name>a divalent metal cation</name>
        <dbReference type="ChEBI" id="CHEBI:60240"/>
        <label>1</label>
    </ligand>
</feature>
<organism evidence="6">
    <name type="scientific">Desulfobacca acetoxidans</name>
    <dbReference type="NCBI Taxonomy" id="60893"/>
    <lineage>
        <taxon>Bacteria</taxon>
        <taxon>Pseudomonadati</taxon>
        <taxon>Thermodesulfobacteriota</taxon>
        <taxon>Desulfobaccia</taxon>
        <taxon>Desulfobaccales</taxon>
        <taxon>Desulfobaccaceae</taxon>
        <taxon>Desulfobacca</taxon>
    </lineage>
</organism>
<feature type="binding site" evidence="4">
    <location>
        <position position="19"/>
    </location>
    <ligand>
        <name>a divalent metal cation</name>
        <dbReference type="ChEBI" id="CHEBI:60240"/>
        <label>1</label>
    </ligand>
</feature>
<dbReference type="GO" id="GO:0016788">
    <property type="term" value="F:hydrolase activity, acting on ester bonds"/>
    <property type="evidence" value="ECO:0007669"/>
    <property type="project" value="InterPro"/>
</dbReference>
<name>A0A7C3SJ25_9BACT</name>
<dbReference type="InterPro" id="IPR015991">
    <property type="entry name" value="TatD/YcfH-like"/>
</dbReference>
<evidence type="ECO:0000256" key="4">
    <source>
        <dbReference type="PIRSR" id="PIRSR005902-1"/>
    </source>
</evidence>
<feature type="binding site" evidence="4">
    <location>
        <position position="21"/>
    </location>
    <ligand>
        <name>a divalent metal cation</name>
        <dbReference type="ChEBI" id="CHEBI:60240"/>
        <label>1</label>
    </ligand>
</feature>
<evidence type="ECO:0000256" key="2">
    <source>
        <dbReference type="ARBA" id="ARBA00022723"/>
    </source>
</evidence>
<dbReference type="GO" id="GO:0005829">
    <property type="term" value="C:cytosol"/>
    <property type="evidence" value="ECO:0007669"/>
    <property type="project" value="TreeGrafter"/>
</dbReference>
<dbReference type="PANTHER" id="PTHR46124">
    <property type="entry name" value="D-AMINOACYL-TRNA DEACYLASE"/>
    <property type="match status" value="1"/>
</dbReference>
<dbReference type="SUPFAM" id="SSF51556">
    <property type="entry name" value="Metallo-dependent hydrolases"/>
    <property type="match status" value="1"/>
</dbReference>
<keyword evidence="3" id="KW-0378">Hydrolase</keyword>
<dbReference type="PIRSF" id="PIRSF005902">
    <property type="entry name" value="DNase_TatD"/>
    <property type="match status" value="1"/>
</dbReference>